<evidence type="ECO:0000313" key="2">
    <source>
        <dbReference type="EMBL" id="KKN83789.1"/>
    </source>
</evidence>
<sequence>MSLVLVDSAFLEKWRHTLVPESLPKGPTRFLLGAALEHWDAHHQLMDWAAFLYWVDGAIEDEDLHEEYRQIFLDIQAAYPVTDSSRPIAWAAAEEWVQNYHVGMALDRARAALVAGDRGTAFSELLGVREVTGEVQEEPLELVPSATLGDILRHSNNFREAIPLGLELFDEALEGGIHPGDLAIVAGPTNLGKSMLLCYLAASAYKANRRVLYLTYELSRVQIGERILMALFEKPKQDLNPDTLADDLIAKRTQWGVTDRGSVVIEEGIRTVADLRRHLEEADVDLVLLDSADDITARQTYPNLYLSQGEVYSDILLDICHSMNLPVWTSVQLNREAVEKARISLKHIGDSFKKVQRATLCVGLSQAREEADFYLGPLVKLVVLKDSQHGAQGQWWRYLTSYGRGAKGWPAYNYYPERGDLE</sequence>
<dbReference type="Pfam" id="PF03796">
    <property type="entry name" value="DnaB_C"/>
    <property type="match status" value="1"/>
</dbReference>
<evidence type="ECO:0000259" key="1">
    <source>
        <dbReference type="Pfam" id="PF03796"/>
    </source>
</evidence>
<feature type="domain" description="SF4 helicase" evidence="1">
    <location>
        <begin position="162"/>
        <end position="340"/>
    </location>
</feature>
<dbReference type="InterPro" id="IPR007694">
    <property type="entry name" value="DNA_helicase_DnaB-like_C"/>
</dbReference>
<name>A0A0F9TWY2_9ZZZZ</name>
<dbReference type="GO" id="GO:0003678">
    <property type="term" value="F:DNA helicase activity"/>
    <property type="evidence" value="ECO:0007669"/>
    <property type="project" value="InterPro"/>
</dbReference>
<dbReference type="GO" id="GO:0006260">
    <property type="term" value="P:DNA replication"/>
    <property type="evidence" value="ECO:0007669"/>
    <property type="project" value="InterPro"/>
</dbReference>
<comment type="caution">
    <text evidence="2">The sequence shown here is derived from an EMBL/GenBank/DDBJ whole genome shotgun (WGS) entry which is preliminary data.</text>
</comment>
<reference evidence="2" key="1">
    <citation type="journal article" date="2015" name="Nature">
        <title>Complex archaea that bridge the gap between prokaryotes and eukaryotes.</title>
        <authorList>
            <person name="Spang A."/>
            <person name="Saw J.H."/>
            <person name="Jorgensen S.L."/>
            <person name="Zaremba-Niedzwiedzka K."/>
            <person name="Martijn J."/>
            <person name="Lind A.E."/>
            <person name="van Eijk R."/>
            <person name="Schleper C."/>
            <person name="Guy L."/>
            <person name="Ettema T.J."/>
        </authorList>
    </citation>
    <scope>NUCLEOTIDE SEQUENCE</scope>
</reference>
<dbReference type="GO" id="GO:0005524">
    <property type="term" value="F:ATP binding"/>
    <property type="evidence" value="ECO:0007669"/>
    <property type="project" value="InterPro"/>
</dbReference>
<gene>
    <name evidence="2" type="ORF">LCGC14_0294420</name>
</gene>
<protein>
    <recommendedName>
        <fullName evidence="1">SF4 helicase domain-containing protein</fullName>
    </recommendedName>
</protein>
<dbReference type="AlphaFoldDB" id="A0A0F9TWY2"/>
<dbReference type="SUPFAM" id="SSF52540">
    <property type="entry name" value="P-loop containing nucleoside triphosphate hydrolases"/>
    <property type="match status" value="1"/>
</dbReference>
<dbReference type="InterPro" id="IPR027417">
    <property type="entry name" value="P-loop_NTPase"/>
</dbReference>
<dbReference type="Gene3D" id="3.40.50.300">
    <property type="entry name" value="P-loop containing nucleotide triphosphate hydrolases"/>
    <property type="match status" value="1"/>
</dbReference>
<proteinExistence type="predicted"/>
<accession>A0A0F9TWY2</accession>
<dbReference type="EMBL" id="LAZR01000179">
    <property type="protein sequence ID" value="KKN83789.1"/>
    <property type="molecule type" value="Genomic_DNA"/>
</dbReference>
<organism evidence="2">
    <name type="scientific">marine sediment metagenome</name>
    <dbReference type="NCBI Taxonomy" id="412755"/>
    <lineage>
        <taxon>unclassified sequences</taxon>
        <taxon>metagenomes</taxon>
        <taxon>ecological metagenomes</taxon>
    </lineage>
</organism>